<dbReference type="AlphaFoldDB" id="A0A9D9DG08"/>
<dbReference type="Pfam" id="PF04237">
    <property type="entry name" value="YjbR"/>
    <property type="match status" value="1"/>
</dbReference>
<dbReference type="EMBL" id="JADINA010000032">
    <property type="protein sequence ID" value="MBO8426671.1"/>
    <property type="molecule type" value="Genomic_DNA"/>
</dbReference>
<reference evidence="1" key="1">
    <citation type="submission" date="2020-10" db="EMBL/GenBank/DDBJ databases">
        <authorList>
            <person name="Gilroy R."/>
        </authorList>
    </citation>
    <scope>NUCLEOTIDE SEQUENCE</scope>
    <source>
        <strain evidence="1">17113</strain>
    </source>
</reference>
<accession>A0A9D9DG08</accession>
<dbReference type="Gene3D" id="3.90.1150.30">
    <property type="match status" value="1"/>
</dbReference>
<proteinExistence type="predicted"/>
<evidence type="ECO:0000313" key="2">
    <source>
        <dbReference type="Proteomes" id="UP000823634"/>
    </source>
</evidence>
<evidence type="ECO:0000313" key="1">
    <source>
        <dbReference type="EMBL" id="MBO8426671.1"/>
    </source>
</evidence>
<organism evidence="1 2">
    <name type="scientific">Candidatus Alloenteromonas pullistercoris</name>
    <dbReference type="NCBI Taxonomy" id="2840785"/>
    <lineage>
        <taxon>Bacteria</taxon>
        <taxon>Bacillati</taxon>
        <taxon>Bacillota</taxon>
        <taxon>Bacillota incertae sedis</taxon>
        <taxon>Candidatus Alloenteromonas</taxon>
    </lineage>
</organism>
<dbReference type="GO" id="GO:0003677">
    <property type="term" value="F:DNA binding"/>
    <property type="evidence" value="ECO:0007669"/>
    <property type="project" value="UniProtKB-KW"/>
</dbReference>
<dbReference type="PANTHER" id="PTHR35145:SF1">
    <property type="entry name" value="CYTOPLASMIC PROTEIN"/>
    <property type="match status" value="1"/>
</dbReference>
<reference evidence="1" key="2">
    <citation type="journal article" date="2021" name="PeerJ">
        <title>Extensive microbial diversity within the chicken gut microbiome revealed by metagenomics and culture.</title>
        <authorList>
            <person name="Gilroy R."/>
            <person name="Ravi A."/>
            <person name="Getino M."/>
            <person name="Pursley I."/>
            <person name="Horton D.L."/>
            <person name="Alikhan N.F."/>
            <person name="Baker D."/>
            <person name="Gharbi K."/>
            <person name="Hall N."/>
            <person name="Watson M."/>
            <person name="Adriaenssens E.M."/>
            <person name="Foster-Nyarko E."/>
            <person name="Jarju S."/>
            <person name="Secka A."/>
            <person name="Antonio M."/>
            <person name="Oren A."/>
            <person name="Chaudhuri R.R."/>
            <person name="La Ragione R."/>
            <person name="Hildebrand F."/>
            <person name="Pallen M.J."/>
        </authorList>
    </citation>
    <scope>NUCLEOTIDE SEQUENCE</scope>
    <source>
        <strain evidence="1">17113</strain>
    </source>
</reference>
<dbReference type="InterPro" id="IPR038056">
    <property type="entry name" value="YjbR-like_sf"/>
</dbReference>
<dbReference type="PANTHER" id="PTHR35145">
    <property type="entry name" value="CYTOPLASMIC PROTEIN-RELATED"/>
    <property type="match status" value="1"/>
</dbReference>
<protein>
    <submittedName>
        <fullName evidence="1">MmcQ/YjbR family DNA-binding protein</fullName>
    </submittedName>
</protein>
<comment type="caution">
    <text evidence="1">The sequence shown here is derived from an EMBL/GenBank/DDBJ whole genome shotgun (WGS) entry which is preliminary data.</text>
</comment>
<dbReference type="InterPro" id="IPR007351">
    <property type="entry name" value="YjbR"/>
</dbReference>
<dbReference type="Proteomes" id="UP000823634">
    <property type="component" value="Unassembled WGS sequence"/>
</dbReference>
<gene>
    <name evidence="1" type="ORF">IAC61_05085</name>
</gene>
<dbReference type="SUPFAM" id="SSF142906">
    <property type="entry name" value="YjbR-like"/>
    <property type="match status" value="1"/>
</dbReference>
<dbReference type="InterPro" id="IPR058532">
    <property type="entry name" value="YjbR/MT2646/Rv2570-like"/>
</dbReference>
<name>A0A9D9DG08_9FIRM</name>
<sequence length="221" mass="25259">MEEGEIEKRAFDQAKPNREHLLRFGFKMESGRLTYRRLLLNGQFEAKVEIDGERAKGEVIDVDTGDPYRLFRLEEGNMGYSHKVKEAYLELLAEIKQACFDAPSLHSPQAQRIIEQSKNRLKAKADEPFAEKHATALRNEKGKWIGLIMKIEGSLLGEQGKGEMEIINVKSEMVETLLGREGYYPAYHMNKAKWITIALDDTVDDDEVLTRLKESLEAVSK</sequence>
<keyword evidence="1" id="KW-0238">DNA-binding</keyword>